<proteinExistence type="predicted"/>
<dbReference type="Pfam" id="PF04977">
    <property type="entry name" value="DivIC"/>
    <property type="match status" value="1"/>
</dbReference>
<feature type="region of interest" description="Disordered" evidence="1">
    <location>
        <begin position="1"/>
        <end position="47"/>
    </location>
</feature>
<dbReference type="GO" id="GO:0051301">
    <property type="term" value="P:cell division"/>
    <property type="evidence" value="ECO:0007669"/>
    <property type="project" value="UniProtKB-KW"/>
</dbReference>
<feature type="compositionally biased region" description="Basic and acidic residues" evidence="1">
    <location>
        <begin position="139"/>
        <end position="152"/>
    </location>
</feature>
<keyword evidence="2" id="KW-1133">Transmembrane helix</keyword>
<dbReference type="Proteomes" id="UP000569329">
    <property type="component" value="Unassembled WGS sequence"/>
</dbReference>
<name>A0A839DLK1_9PSEU</name>
<evidence type="ECO:0000256" key="1">
    <source>
        <dbReference type="SAM" id="MobiDB-lite"/>
    </source>
</evidence>
<keyword evidence="4" id="KW-1185">Reference proteome</keyword>
<keyword evidence="3" id="KW-0132">Cell division</keyword>
<organism evidence="3 4">
    <name type="scientific">Halosaccharopolyspora lacisalsi</name>
    <dbReference type="NCBI Taxonomy" id="1000566"/>
    <lineage>
        <taxon>Bacteria</taxon>
        <taxon>Bacillati</taxon>
        <taxon>Actinomycetota</taxon>
        <taxon>Actinomycetes</taxon>
        <taxon>Pseudonocardiales</taxon>
        <taxon>Pseudonocardiaceae</taxon>
        <taxon>Halosaccharopolyspora</taxon>
    </lineage>
</organism>
<dbReference type="InterPro" id="IPR007060">
    <property type="entry name" value="FtsL/DivIC"/>
</dbReference>
<sequence>MPTGREQQGGRRGRGTNTSARRSERARSARSGGQRSTRPRPGTGGAFKLASTRRAAVLAILVCAMALSVSVPLRTYMSQRDELQAKQQQQAELAEDVHELSKRKDMLSDPQHVEAEARRRLGLVRPGETPYVVHLPPGKKPEKPEPAPKPKDVPWYQQLWQSLTGGGS</sequence>
<keyword evidence="2" id="KW-0812">Transmembrane</keyword>
<accession>A0A839DLK1</accession>
<evidence type="ECO:0000313" key="4">
    <source>
        <dbReference type="Proteomes" id="UP000569329"/>
    </source>
</evidence>
<dbReference type="RefSeq" id="WP_182542169.1">
    <property type="nucleotide sequence ID" value="NZ_JACGWZ010000001.1"/>
</dbReference>
<evidence type="ECO:0000313" key="3">
    <source>
        <dbReference type="EMBL" id="MBA8822832.1"/>
    </source>
</evidence>
<comment type="caution">
    <text evidence="3">The sequence shown here is derived from an EMBL/GenBank/DDBJ whole genome shotgun (WGS) entry which is preliminary data.</text>
</comment>
<protein>
    <submittedName>
        <fullName evidence="3">Cell division protein FtsB</fullName>
    </submittedName>
</protein>
<feature type="compositionally biased region" description="Basic and acidic residues" evidence="1">
    <location>
        <begin position="95"/>
        <end position="119"/>
    </location>
</feature>
<gene>
    <name evidence="3" type="ORF">FHX42_000161</name>
</gene>
<keyword evidence="3" id="KW-0131">Cell cycle</keyword>
<keyword evidence="2" id="KW-0472">Membrane</keyword>
<feature type="transmembrane region" description="Helical" evidence="2">
    <location>
        <begin position="55"/>
        <end position="73"/>
    </location>
</feature>
<feature type="region of interest" description="Disordered" evidence="1">
    <location>
        <begin position="87"/>
        <end position="155"/>
    </location>
</feature>
<dbReference type="AlphaFoldDB" id="A0A839DLK1"/>
<dbReference type="EMBL" id="JACGWZ010000001">
    <property type="protein sequence ID" value="MBA8822832.1"/>
    <property type="molecule type" value="Genomic_DNA"/>
</dbReference>
<evidence type="ECO:0000256" key="2">
    <source>
        <dbReference type="SAM" id="Phobius"/>
    </source>
</evidence>
<reference evidence="3 4" key="1">
    <citation type="submission" date="2020-07" db="EMBL/GenBank/DDBJ databases">
        <title>Sequencing the genomes of 1000 actinobacteria strains.</title>
        <authorList>
            <person name="Klenk H.-P."/>
        </authorList>
    </citation>
    <scope>NUCLEOTIDE SEQUENCE [LARGE SCALE GENOMIC DNA]</scope>
    <source>
        <strain evidence="3 4">DSM 45975</strain>
    </source>
</reference>